<evidence type="ECO:0000313" key="7">
    <source>
        <dbReference type="Proteomes" id="UP001596233"/>
    </source>
</evidence>
<dbReference type="PROSITE" id="PS51257">
    <property type="entry name" value="PROKAR_LIPOPROTEIN"/>
    <property type="match status" value="1"/>
</dbReference>
<evidence type="ECO:0000256" key="2">
    <source>
        <dbReference type="ARBA" id="ARBA00008520"/>
    </source>
</evidence>
<comment type="caution">
    <text evidence="6">The sequence shown here is derived from an EMBL/GenBank/DDBJ whole genome shotgun (WGS) entry which is preliminary data.</text>
</comment>
<evidence type="ECO:0000313" key="6">
    <source>
        <dbReference type="EMBL" id="MFC6332808.1"/>
    </source>
</evidence>
<evidence type="ECO:0000256" key="4">
    <source>
        <dbReference type="ARBA" id="ARBA00022729"/>
    </source>
</evidence>
<feature type="signal peptide" evidence="5">
    <location>
        <begin position="1"/>
        <end position="18"/>
    </location>
</feature>
<dbReference type="SUPFAM" id="SSF53850">
    <property type="entry name" value="Periplasmic binding protein-like II"/>
    <property type="match status" value="1"/>
</dbReference>
<name>A0ABW1V499_9BACL</name>
<keyword evidence="3" id="KW-0813">Transport</keyword>
<keyword evidence="4 5" id="KW-0732">Signal</keyword>
<reference evidence="7" key="1">
    <citation type="journal article" date="2019" name="Int. J. Syst. Evol. Microbiol.">
        <title>The Global Catalogue of Microorganisms (GCM) 10K type strain sequencing project: providing services to taxonomists for standard genome sequencing and annotation.</title>
        <authorList>
            <consortium name="The Broad Institute Genomics Platform"/>
            <consortium name="The Broad Institute Genome Sequencing Center for Infectious Disease"/>
            <person name="Wu L."/>
            <person name="Ma J."/>
        </authorList>
    </citation>
    <scope>NUCLEOTIDE SEQUENCE [LARGE SCALE GENOMIC DNA]</scope>
    <source>
        <strain evidence="7">PCU 280</strain>
    </source>
</reference>
<gene>
    <name evidence="6" type="ORF">ACFP56_09260</name>
</gene>
<keyword evidence="7" id="KW-1185">Reference proteome</keyword>
<dbReference type="PANTHER" id="PTHR43649">
    <property type="entry name" value="ARABINOSE-BINDING PROTEIN-RELATED"/>
    <property type="match status" value="1"/>
</dbReference>
<comment type="similarity">
    <text evidence="2">Belongs to the bacterial solute-binding protein 1 family.</text>
</comment>
<dbReference type="CDD" id="cd14748">
    <property type="entry name" value="PBP2_UgpB"/>
    <property type="match status" value="1"/>
</dbReference>
<dbReference type="PANTHER" id="PTHR43649:SF31">
    <property type="entry name" value="SN-GLYCEROL-3-PHOSPHATE-BINDING PERIPLASMIC PROTEIN UGPB"/>
    <property type="match status" value="1"/>
</dbReference>
<comment type="subcellular location">
    <subcellularLocation>
        <location evidence="1">Cell envelope</location>
    </subcellularLocation>
</comment>
<sequence length="438" mass="47517">MKKVSLFLVLTLMISMLAACGGNSNNGANGNTGTTPVGNNGNAGSGEKVKIDFWHSMGGSNGEAIAAMVKRFNDANPSIEVVETFQGSYPETVTKLQQAAASNQAPEVAMIERGFVELFSDAEVLADLGPVIEGAGLSQADFVQGLMGDTEQNGTLISLPFNRSTPIMHVNKTILDELGMDIPTNWDELEAVAKAAIVKNGSETTRYGLTMPYDTWYPIAMVQQLGGTVFDESNTTTPFITDGKGKQVFEFLKKLQNDGALFYPPAADSGSIVNSMFTEGKVAILFQSTGTIGGLLKGVDFDYVTAFLPQNVQYSNPTGGGNIVMFEESKNKQAGEVFMQWLLTDAAGAEQFVIDTGYLPFTHKMVESDAIKELWSQEPIRETAYKQLEFANDTNKDLAWPSIQPEFFSAIEAIMYDNEDIDATLAKFQQNAERLLAE</sequence>
<evidence type="ECO:0000256" key="3">
    <source>
        <dbReference type="ARBA" id="ARBA00022448"/>
    </source>
</evidence>
<proteinExistence type="inferred from homology"/>
<evidence type="ECO:0000256" key="1">
    <source>
        <dbReference type="ARBA" id="ARBA00004196"/>
    </source>
</evidence>
<dbReference type="InterPro" id="IPR006059">
    <property type="entry name" value="SBP"/>
</dbReference>
<dbReference type="RefSeq" id="WP_379233628.1">
    <property type="nucleotide sequence ID" value="NZ_JBHSTE010000003.1"/>
</dbReference>
<dbReference type="Pfam" id="PF13416">
    <property type="entry name" value="SBP_bac_8"/>
    <property type="match status" value="1"/>
</dbReference>
<evidence type="ECO:0000256" key="5">
    <source>
        <dbReference type="SAM" id="SignalP"/>
    </source>
</evidence>
<dbReference type="EMBL" id="JBHSTE010000003">
    <property type="protein sequence ID" value="MFC6332808.1"/>
    <property type="molecule type" value="Genomic_DNA"/>
</dbReference>
<dbReference type="Proteomes" id="UP001596233">
    <property type="component" value="Unassembled WGS sequence"/>
</dbReference>
<protein>
    <submittedName>
        <fullName evidence="6">ABC transporter substrate-binding protein</fullName>
    </submittedName>
</protein>
<dbReference type="Gene3D" id="3.40.190.10">
    <property type="entry name" value="Periplasmic binding protein-like II"/>
    <property type="match status" value="1"/>
</dbReference>
<accession>A0ABW1V499</accession>
<dbReference type="InterPro" id="IPR050490">
    <property type="entry name" value="Bact_solute-bd_prot1"/>
</dbReference>
<organism evidence="6 7">
    <name type="scientific">Paenibacillus septentrionalis</name>
    <dbReference type="NCBI Taxonomy" id="429342"/>
    <lineage>
        <taxon>Bacteria</taxon>
        <taxon>Bacillati</taxon>
        <taxon>Bacillota</taxon>
        <taxon>Bacilli</taxon>
        <taxon>Bacillales</taxon>
        <taxon>Paenibacillaceae</taxon>
        <taxon>Paenibacillus</taxon>
    </lineage>
</organism>
<feature type="chain" id="PRO_5046596576" evidence="5">
    <location>
        <begin position="19"/>
        <end position="438"/>
    </location>
</feature>